<reference evidence="1" key="1">
    <citation type="submission" date="2009-10" db="EMBL/GenBank/DDBJ databases">
        <title>Complete sequence of Fibrobacter succinogenes subsp. succinogenes S85.</title>
        <authorList>
            <consortium name="US DOE Joint Genome Institute"/>
            <person name="Lucas S."/>
            <person name="Copeland A."/>
            <person name="Lapidus A."/>
            <person name="Glavina del Rio T."/>
            <person name="Tice H."/>
            <person name="Bruce D."/>
            <person name="Goodwin L."/>
            <person name="Pitluck S."/>
            <person name="Chertkov O."/>
            <person name="Detter J.C."/>
            <person name="Han C."/>
            <person name="Tapia R."/>
            <person name="Larimer F."/>
            <person name="Land M."/>
            <person name="Hauser L."/>
            <person name="Kyrpides N."/>
            <person name="Mikhailova N."/>
            <person name="Weimer P.J."/>
            <person name="Stevenson D.M."/>
            <person name="Boyum J."/>
            <person name="Brumm P.I."/>
            <person name="Mead D."/>
        </authorList>
    </citation>
    <scope>NUCLEOTIDE SEQUENCE [LARGE SCALE GENOMIC DNA]</scope>
    <source>
        <strain evidence="1">S85</strain>
    </source>
</reference>
<accession>A0ABM5LGL4</accession>
<evidence type="ECO:0000313" key="1">
    <source>
        <dbReference type="EMBL" id="ACX74428.1"/>
    </source>
</evidence>
<organism evidence="1 2">
    <name type="scientific">Fibrobacter succinogenes (strain ATCC 19169 / S85)</name>
    <dbReference type="NCBI Taxonomy" id="59374"/>
    <lineage>
        <taxon>Bacteria</taxon>
        <taxon>Pseudomonadati</taxon>
        <taxon>Fibrobacterota</taxon>
        <taxon>Fibrobacteria</taxon>
        <taxon>Fibrobacterales</taxon>
        <taxon>Fibrobacteraceae</taxon>
        <taxon>Fibrobacter</taxon>
    </lineage>
</organism>
<name>A0ABM5LGL4_FIBSS</name>
<gene>
    <name evidence="1" type="ordered locus">Fisuc_0818</name>
</gene>
<evidence type="ECO:0000313" key="2">
    <source>
        <dbReference type="Proteomes" id="UP000001497"/>
    </source>
</evidence>
<dbReference type="Proteomes" id="UP000001497">
    <property type="component" value="Chromosome"/>
</dbReference>
<keyword evidence="2" id="KW-1185">Reference proteome</keyword>
<dbReference type="EMBL" id="CP001792">
    <property type="protein sequence ID" value="ACX74428.1"/>
    <property type="molecule type" value="Genomic_DNA"/>
</dbReference>
<proteinExistence type="predicted"/>
<protein>
    <submittedName>
        <fullName evidence="1">Uncharacterized protein</fullName>
    </submittedName>
</protein>
<sequence length="171" mass="19547">MFLRVISDLKRWNTEVCGNSQLIPADCFSDIKTTHNTLSLWQINENDNTEIETFAVLSTLNRNELKKISYILISTEELSSIGLKFSQTNNVPDYLNSSQNNVIKHHYDITDIDHQSYGKIATLFRDKIRGDQLEIISEDPVINAAKRLFQNGVINIKPLKDKVKQTIQAPI</sequence>
<dbReference type="RefSeq" id="WP_015731833.1">
    <property type="nucleotide sequence ID" value="NC_013410.1"/>
</dbReference>